<feature type="region of interest" description="Disordered" evidence="4">
    <location>
        <begin position="504"/>
        <end position="544"/>
    </location>
</feature>
<dbReference type="InterPro" id="IPR011029">
    <property type="entry name" value="DEATH-like_dom_sf"/>
</dbReference>
<protein>
    <recommendedName>
        <fullName evidence="5">Death domain-containing protein</fullName>
    </recommendedName>
</protein>
<evidence type="ECO:0000256" key="2">
    <source>
        <dbReference type="ARBA" id="ARBA00023043"/>
    </source>
</evidence>
<evidence type="ECO:0000313" key="7">
    <source>
        <dbReference type="Proteomes" id="UP000835052"/>
    </source>
</evidence>
<dbReference type="SUPFAM" id="SSF48403">
    <property type="entry name" value="Ankyrin repeat"/>
    <property type="match status" value="1"/>
</dbReference>
<evidence type="ECO:0000256" key="3">
    <source>
        <dbReference type="PROSITE-ProRule" id="PRU00023"/>
    </source>
</evidence>
<keyword evidence="7" id="KW-1185">Reference proteome</keyword>
<dbReference type="PANTHER" id="PTHR24124:SF14">
    <property type="entry name" value="CHROMOSOME UNDETERMINED SCAFFOLD_25, WHOLE GENOME SHOTGUN SEQUENCE"/>
    <property type="match status" value="1"/>
</dbReference>
<dbReference type="CDD" id="cd08310">
    <property type="entry name" value="Death_NFkB-like"/>
    <property type="match status" value="1"/>
</dbReference>
<dbReference type="SUPFAM" id="SSF47986">
    <property type="entry name" value="DEATH domain"/>
    <property type="match status" value="1"/>
</dbReference>
<gene>
    <name evidence="6" type="ORF">CAUJ_LOCUS13075</name>
</gene>
<dbReference type="InterPro" id="IPR036770">
    <property type="entry name" value="Ankyrin_rpt-contain_sf"/>
</dbReference>
<dbReference type="AlphaFoldDB" id="A0A8S1HKI6"/>
<dbReference type="OrthoDB" id="10254947at2759"/>
<evidence type="ECO:0000313" key="6">
    <source>
        <dbReference type="EMBL" id="CAD6197166.1"/>
    </source>
</evidence>
<accession>A0A8S1HKI6</accession>
<evidence type="ECO:0000259" key="5">
    <source>
        <dbReference type="SMART" id="SM00005"/>
    </source>
</evidence>
<sequence length="639" mass="71060">MSAAWELCKHSTVCETPRPPPLLYTEPRLWLAIRFISHTFRISNSFILSYTYPPKALMTAEETDGSLKRSQSDSQVIVPQIQKSQSMRRLLIDELSSGEAFAGDRLWALLSGSGDTKVEVRLIGDSFEVPAIDVTKKEGLVIFTMPCLPCSTDIEVQLKISLGEDVSTHLPLNYRVKVGRARSAETLLVDNLFEFASSGEAIALLQPFAKLIKQLDVEGNNVLHVAARNGQSFALKLFLSVLPGEEKNETLNQQNQRGLTALHCAIRSGDPDAVHYLMNHGALTNISDSHGNTAVHYLSDAYNESIFKEILEPSRGQQTDLESQNDVGLRPLHIAVKRLKLTLIEMLLEAGADIEARDKNEKTALLHATTMNDVEIIQLLLQRNADSNVEDDVGETPLSMAARNANYPVLGLLLDRSADPRRKNAKGVALIDNDETTVQNVINGERMELPQKDIGAAVPHDLATSRSPLFGRSHPDNAPREEALRNRVVVRTREEILNDAESLLREPMPTSHQGYFDDEEMLPGPSTSSGGSRSSRRTNHSAQKLKDDVSNLDYLTRLRVSKIFDVSSKWQRLAEELECGHMVELISICSDDSGESSSTMIFLDQFEQMPEASITRLREAIIRLGEDEAAQLIDQRFVY</sequence>
<dbReference type="GO" id="GO:0005634">
    <property type="term" value="C:nucleus"/>
    <property type="evidence" value="ECO:0007669"/>
    <property type="project" value="TreeGrafter"/>
</dbReference>
<feature type="domain" description="Death" evidence="5">
    <location>
        <begin position="543"/>
        <end position="637"/>
    </location>
</feature>
<dbReference type="SMART" id="SM00005">
    <property type="entry name" value="DEATH"/>
    <property type="match status" value="1"/>
</dbReference>
<dbReference type="InterPro" id="IPR000488">
    <property type="entry name" value="Death_dom"/>
</dbReference>
<feature type="repeat" description="ANK" evidence="3">
    <location>
        <begin position="360"/>
        <end position="392"/>
    </location>
</feature>
<keyword evidence="2 3" id="KW-0040">ANK repeat</keyword>
<evidence type="ECO:0000256" key="1">
    <source>
        <dbReference type="ARBA" id="ARBA00022737"/>
    </source>
</evidence>
<dbReference type="Pfam" id="PF12796">
    <property type="entry name" value="Ank_2"/>
    <property type="match status" value="2"/>
</dbReference>
<feature type="repeat" description="ANK" evidence="3">
    <location>
        <begin position="257"/>
        <end position="289"/>
    </location>
</feature>
<keyword evidence="1" id="KW-0677">Repeat</keyword>
<feature type="compositionally biased region" description="Low complexity" evidence="4">
    <location>
        <begin position="523"/>
        <end position="533"/>
    </location>
</feature>
<dbReference type="PRINTS" id="PR01415">
    <property type="entry name" value="ANKYRIN"/>
</dbReference>
<dbReference type="PROSITE" id="PS50088">
    <property type="entry name" value="ANK_REPEAT"/>
    <property type="match status" value="4"/>
</dbReference>
<reference evidence="6" key="1">
    <citation type="submission" date="2020-10" db="EMBL/GenBank/DDBJ databases">
        <authorList>
            <person name="Kikuchi T."/>
        </authorList>
    </citation>
    <scope>NUCLEOTIDE SEQUENCE</scope>
    <source>
        <strain evidence="6">NKZ352</strain>
    </source>
</reference>
<dbReference type="GO" id="GO:0007165">
    <property type="term" value="P:signal transduction"/>
    <property type="evidence" value="ECO:0007669"/>
    <property type="project" value="InterPro"/>
</dbReference>
<dbReference type="Proteomes" id="UP000835052">
    <property type="component" value="Unassembled WGS sequence"/>
</dbReference>
<dbReference type="Gene3D" id="1.10.533.10">
    <property type="entry name" value="Death Domain, Fas"/>
    <property type="match status" value="1"/>
</dbReference>
<dbReference type="GO" id="GO:0010468">
    <property type="term" value="P:regulation of gene expression"/>
    <property type="evidence" value="ECO:0007669"/>
    <property type="project" value="TreeGrafter"/>
</dbReference>
<dbReference type="Gene3D" id="1.25.40.20">
    <property type="entry name" value="Ankyrin repeat-containing domain"/>
    <property type="match status" value="2"/>
</dbReference>
<comment type="caution">
    <text evidence="6">The sequence shown here is derived from an EMBL/GenBank/DDBJ whole genome shotgun (WGS) entry which is preliminary data.</text>
</comment>
<feature type="repeat" description="ANK" evidence="3">
    <location>
        <begin position="327"/>
        <end position="359"/>
    </location>
</feature>
<evidence type="ECO:0000256" key="4">
    <source>
        <dbReference type="SAM" id="MobiDB-lite"/>
    </source>
</evidence>
<feature type="repeat" description="ANK" evidence="3">
    <location>
        <begin position="393"/>
        <end position="425"/>
    </location>
</feature>
<name>A0A8S1HKI6_9PELO</name>
<proteinExistence type="predicted"/>
<dbReference type="InterPro" id="IPR002110">
    <property type="entry name" value="Ankyrin_rpt"/>
</dbReference>
<organism evidence="6 7">
    <name type="scientific">Caenorhabditis auriculariae</name>
    <dbReference type="NCBI Taxonomy" id="2777116"/>
    <lineage>
        <taxon>Eukaryota</taxon>
        <taxon>Metazoa</taxon>
        <taxon>Ecdysozoa</taxon>
        <taxon>Nematoda</taxon>
        <taxon>Chromadorea</taxon>
        <taxon>Rhabditida</taxon>
        <taxon>Rhabditina</taxon>
        <taxon>Rhabditomorpha</taxon>
        <taxon>Rhabditoidea</taxon>
        <taxon>Rhabditidae</taxon>
        <taxon>Peloderinae</taxon>
        <taxon>Caenorhabditis</taxon>
    </lineage>
</organism>
<dbReference type="EMBL" id="CAJGYM010000086">
    <property type="protein sequence ID" value="CAD6197166.1"/>
    <property type="molecule type" value="Genomic_DNA"/>
</dbReference>
<dbReference type="PROSITE" id="PS50297">
    <property type="entry name" value="ANK_REP_REGION"/>
    <property type="match status" value="4"/>
</dbReference>
<dbReference type="SMART" id="SM00248">
    <property type="entry name" value="ANK"/>
    <property type="match status" value="6"/>
</dbReference>
<dbReference type="PANTHER" id="PTHR24124">
    <property type="entry name" value="ANKYRIN REPEAT FAMILY A"/>
    <property type="match status" value="1"/>
</dbReference>